<dbReference type="AlphaFoldDB" id="A0A382Y461"/>
<accession>A0A382Y461</accession>
<name>A0A382Y461_9ZZZZ</name>
<feature type="non-terminal residue" evidence="1">
    <location>
        <position position="1"/>
    </location>
</feature>
<proteinExistence type="predicted"/>
<gene>
    <name evidence="1" type="ORF">METZ01_LOCUS430897</name>
</gene>
<dbReference type="EMBL" id="UINC01172784">
    <property type="protein sequence ID" value="SVD78043.1"/>
    <property type="molecule type" value="Genomic_DNA"/>
</dbReference>
<evidence type="ECO:0000313" key="1">
    <source>
        <dbReference type="EMBL" id="SVD78043.1"/>
    </source>
</evidence>
<feature type="non-terminal residue" evidence="1">
    <location>
        <position position="266"/>
    </location>
</feature>
<protein>
    <recommendedName>
        <fullName evidence="2">HEAT repeat domain-containing protein</fullName>
    </recommendedName>
</protein>
<reference evidence="1" key="1">
    <citation type="submission" date="2018-05" db="EMBL/GenBank/DDBJ databases">
        <authorList>
            <person name="Lanie J.A."/>
            <person name="Ng W.-L."/>
            <person name="Kazmierczak K.M."/>
            <person name="Andrzejewski T.M."/>
            <person name="Davidsen T.M."/>
            <person name="Wayne K.J."/>
            <person name="Tettelin H."/>
            <person name="Glass J.I."/>
            <person name="Rusch D."/>
            <person name="Podicherti R."/>
            <person name="Tsui H.-C.T."/>
            <person name="Winkler M.E."/>
        </authorList>
    </citation>
    <scope>NUCLEOTIDE SEQUENCE</scope>
</reference>
<sequence>NGLGQNWLRAAVDAIVDNTLKEGGKLPGKELNQFLSDVSHAPTSRRLAFELLEKASPKRAAKLVPSFIDDPAPELRRDAVSLVLDEAGSAPDKDSACSLYDKALRAARDVDQIKVAVKALREREREVDLPRVMGFLVRWRVIGPFDNTDRKGFAVPYPPEEKIDFSATNEGKDGKVKWTDFATSDEYGMVDVNLEFGELKEVVAYAHTTFESGEARPVQFRLGCKNAWKVWLNDELLFARDEYHRGMRIDQYVISAQLKKGANAIL</sequence>
<organism evidence="1">
    <name type="scientific">marine metagenome</name>
    <dbReference type="NCBI Taxonomy" id="408172"/>
    <lineage>
        <taxon>unclassified sequences</taxon>
        <taxon>metagenomes</taxon>
        <taxon>ecological metagenomes</taxon>
    </lineage>
</organism>
<evidence type="ECO:0008006" key="2">
    <source>
        <dbReference type="Google" id="ProtNLM"/>
    </source>
</evidence>